<protein>
    <recommendedName>
        <fullName evidence="3">Beta-2-microglobulin</fullName>
    </recommendedName>
</protein>
<feature type="domain" description="Ig-like" evidence="9">
    <location>
        <begin position="27"/>
        <end position="116"/>
    </location>
</feature>
<keyword evidence="5" id="KW-0964">Secreted</keyword>
<evidence type="ECO:0000256" key="4">
    <source>
        <dbReference type="ARBA" id="ARBA00022451"/>
    </source>
</evidence>
<feature type="non-terminal residue" evidence="10">
    <location>
        <position position="1"/>
    </location>
</feature>
<dbReference type="PROSITE" id="PS50835">
    <property type="entry name" value="IG_LIKE"/>
    <property type="match status" value="1"/>
</dbReference>
<dbReference type="GO" id="GO:0005576">
    <property type="term" value="C:extracellular region"/>
    <property type="evidence" value="ECO:0007669"/>
    <property type="project" value="UniProtKB-SubCell"/>
</dbReference>
<evidence type="ECO:0000256" key="8">
    <source>
        <dbReference type="SAM" id="SignalP"/>
    </source>
</evidence>
<dbReference type="InterPro" id="IPR003006">
    <property type="entry name" value="Ig/MHC_CS"/>
</dbReference>
<dbReference type="InterPro" id="IPR036179">
    <property type="entry name" value="Ig-like_dom_sf"/>
</dbReference>
<evidence type="ECO:0000256" key="2">
    <source>
        <dbReference type="ARBA" id="ARBA00009564"/>
    </source>
</evidence>
<evidence type="ECO:0000256" key="6">
    <source>
        <dbReference type="ARBA" id="ARBA00022859"/>
    </source>
</evidence>
<keyword evidence="8" id="KW-0732">Signal</keyword>
<keyword evidence="4" id="KW-0490">MHC I</keyword>
<dbReference type="GO" id="GO:0042612">
    <property type="term" value="C:MHC class I protein complex"/>
    <property type="evidence" value="ECO:0007669"/>
    <property type="project" value="UniProtKB-KW"/>
</dbReference>
<dbReference type="SMART" id="SM00407">
    <property type="entry name" value="IGc1"/>
    <property type="match status" value="1"/>
</dbReference>
<dbReference type="Pfam" id="PF07654">
    <property type="entry name" value="C1-set"/>
    <property type="match status" value="1"/>
</dbReference>
<evidence type="ECO:0000256" key="3">
    <source>
        <dbReference type="ARBA" id="ARBA00018767"/>
    </source>
</evidence>
<sequence length="117" mass="13232">AAGAMAVVPRMLLLLGLIGLVRAGEVPKVEVYSRHPADSGQRNTLICYVSGFHPPQINITLLKNGEPMSDVKYTDMSFNDKWLFQRMAYTDFIPKEDDLFVCRVAHSTLSEPQSYRW</sequence>
<evidence type="ECO:0000313" key="11">
    <source>
        <dbReference type="Proteomes" id="UP000544127"/>
    </source>
</evidence>
<evidence type="ECO:0000256" key="7">
    <source>
        <dbReference type="ARBA" id="ARBA00023319"/>
    </source>
</evidence>
<gene>
    <name evidence="10" type="primary">B2m</name>
    <name evidence="10" type="ORF">UPUEPO_R09070</name>
</gene>
<dbReference type="AlphaFoldDB" id="A0A7K6AQ44"/>
<comment type="subcellular location">
    <subcellularLocation>
        <location evidence="1">Secreted</location>
    </subcellularLocation>
</comment>
<evidence type="ECO:0000313" key="10">
    <source>
        <dbReference type="EMBL" id="NWU91409.1"/>
    </source>
</evidence>
<evidence type="ECO:0000256" key="5">
    <source>
        <dbReference type="ARBA" id="ARBA00022525"/>
    </source>
</evidence>
<evidence type="ECO:0000259" key="9">
    <source>
        <dbReference type="PROSITE" id="PS50835"/>
    </source>
</evidence>
<keyword evidence="7" id="KW-0393">Immunoglobulin domain</keyword>
<keyword evidence="6" id="KW-0391">Immunity</keyword>
<dbReference type="FunFam" id="2.60.40.10:FF:001005">
    <property type="entry name" value="Beta-2-microglobulin"/>
    <property type="match status" value="1"/>
</dbReference>
<accession>A0A7K6AQ44</accession>
<keyword evidence="11" id="KW-1185">Reference proteome</keyword>
<dbReference type="Proteomes" id="UP000544127">
    <property type="component" value="Unassembled WGS sequence"/>
</dbReference>
<organism evidence="10 11">
    <name type="scientific">Upupa epops</name>
    <name type="common">Eurasian hoopoe</name>
    <dbReference type="NCBI Taxonomy" id="57439"/>
    <lineage>
        <taxon>Eukaryota</taxon>
        <taxon>Metazoa</taxon>
        <taxon>Chordata</taxon>
        <taxon>Craniata</taxon>
        <taxon>Vertebrata</taxon>
        <taxon>Euteleostomi</taxon>
        <taxon>Archelosauria</taxon>
        <taxon>Archosauria</taxon>
        <taxon>Dinosauria</taxon>
        <taxon>Saurischia</taxon>
        <taxon>Theropoda</taxon>
        <taxon>Coelurosauria</taxon>
        <taxon>Aves</taxon>
        <taxon>Neognathae</taxon>
        <taxon>Neoaves</taxon>
        <taxon>Telluraves</taxon>
        <taxon>Coraciimorphae</taxon>
        <taxon>Bucerotiformes</taxon>
        <taxon>Upupidae</taxon>
        <taxon>Upupa</taxon>
    </lineage>
</organism>
<dbReference type="PANTHER" id="PTHR19944">
    <property type="entry name" value="MHC CLASS II-RELATED"/>
    <property type="match status" value="1"/>
</dbReference>
<evidence type="ECO:0000256" key="1">
    <source>
        <dbReference type="ARBA" id="ARBA00004613"/>
    </source>
</evidence>
<dbReference type="GO" id="GO:0002474">
    <property type="term" value="P:antigen processing and presentation of peptide antigen via MHC class I"/>
    <property type="evidence" value="ECO:0007669"/>
    <property type="project" value="UniProtKB-KW"/>
</dbReference>
<dbReference type="InterPro" id="IPR050160">
    <property type="entry name" value="MHC/Immunoglobulin"/>
</dbReference>
<dbReference type="InterPro" id="IPR003597">
    <property type="entry name" value="Ig_C1-set"/>
</dbReference>
<dbReference type="OrthoDB" id="9949628at2759"/>
<feature type="chain" id="PRO_5029685587" description="Beta-2-microglobulin" evidence="8">
    <location>
        <begin position="24"/>
        <end position="117"/>
    </location>
</feature>
<feature type="signal peptide" evidence="8">
    <location>
        <begin position="1"/>
        <end position="23"/>
    </location>
</feature>
<dbReference type="Gene3D" id="2.60.40.10">
    <property type="entry name" value="Immunoglobulins"/>
    <property type="match status" value="1"/>
</dbReference>
<dbReference type="PROSITE" id="PS00290">
    <property type="entry name" value="IG_MHC"/>
    <property type="match status" value="1"/>
</dbReference>
<dbReference type="GO" id="GO:0010038">
    <property type="term" value="P:response to metal ion"/>
    <property type="evidence" value="ECO:0007669"/>
    <property type="project" value="UniProtKB-ARBA"/>
</dbReference>
<name>A0A7K6AQ44_UPUEP</name>
<dbReference type="SUPFAM" id="SSF48726">
    <property type="entry name" value="Immunoglobulin"/>
    <property type="match status" value="1"/>
</dbReference>
<reference evidence="10 11" key="1">
    <citation type="submission" date="2019-09" db="EMBL/GenBank/DDBJ databases">
        <title>Bird 10,000 Genomes (B10K) Project - Family phase.</title>
        <authorList>
            <person name="Zhang G."/>
        </authorList>
    </citation>
    <scope>NUCLEOTIDE SEQUENCE [LARGE SCALE GENOMIC DNA]</scope>
    <source>
        <strain evidence="10">B10K-DU-012-37</strain>
    </source>
</reference>
<comment type="caution">
    <text evidence="10">The sequence shown here is derived from an EMBL/GenBank/DDBJ whole genome shotgun (WGS) entry which is preliminary data.</text>
</comment>
<feature type="non-terminal residue" evidence="10">
    <location>
        <position position="117"/>
    </location>
</feature>
<proteinExistence type="inferred from homology"/>
<dbReference type="InterPro" id="IPR013783">
    <property type="entry name" value="Ig-like_fold"/>
</dbReference>
<dbReference type="InterPro" id="IPR007110">
    <property type="entry name" value="Ig-like_dom"/>
</dbReference>
<dbReference type="PANTHER" id="PTHR19944:SF62">
    <property type="entry name" value="BETA-2-MICROGLOBULIN"/>
    <property type="match status" value="1"/>
</dbReference>
<dbReference type="EMBL" id="VZRI01003308">
    <property type="protein sequence ID" value="NWU91409.1"/>
    <property type="molecule type" value="Genomic_DNA"/>
</dbReference>
<comment type="similarity">
    <text evidence="2">Belongs to the beta-2-microglobulin family.</text>
</comment>